<organism evidence="1">
    <name type="scientific">bioreactor metagenome</name>
    <dbReference type="NCBI Taxonomy" id="1076179"/>
    <lineage>
        <taxon>unclassified sequences</taxon>
        <taxon>metagenomes</taxon>
        <taxon>ecological metagenomes</taxon>
    </lineage>
</organism>
<accession>A0A645H580</accession>
<name>A0A645H580_9ZZZZ</name>
<evidence type="ECO:0000313" key="1">
    <source>
        <dbReference type="EMBL" id="MPN34155.1"/>
    </source>
</evidence>
<gene>
    <name evidence="1" type="ORF">SDC9_181648</name>
</gene>
<dbReference type="AlphaFoldDB" id="A0A645H580"/>
<proteinExistence type="predicted"/>
<reference evidence="1" key="1">
    <citation type="submission" date="2019-08" db="EMBL/GenBank/DDBJ databases">
        <authorList>
            <person name="Kucharzyk K."/>
            <person name="Murdoch R.W."/>
            <person name="Higgins S."/>
            <person name="Loffler F."/>
        </authorList>
    </citation>
    <scope>NUCLEOTIDE SEQUENCE</scope>
</reference>
<protein>
    <submittedName>
        <fullName evidence="1">Uncharacterized protein</fullName>
    </submittedName>
</protein>
<comment type="caution">
    <text evidence="1">The sequence shown here is derived from an EMBL/GenBank/DDBJ whole genome shotgun (WGS) entry which is preliminary data.</text>
</comment>
<sequence>MEKDSFFIKMEINAKRLKKNRDNSIYPLKYEKYADYIDKLTKEADEFKDLGKDTLNMEAVILSTEPSIPGDTTVIERNNKWRSQILTDNMLYEALKVCGEMEKLPCFKRREEKK</sequence>
<dbReference type="EMBL" id="VSSQ01087041">
    <property type="protein sequence ID" value="MPN34155.1"/>
    <property type="molecule type" value="Genomic_DNA"/>
</dbReference>